<dbReference type="Pfam" id="PF14854">
    <property type="entry name" value="LURAP"/>
    <property type="match status" value="1"/>
</dbReference>
<gene>
    <name evidence="3" type="primary">LOC111104032</name>
</gene>
<sequence>MERGASLDRITLALAKLKTELMDMRSQDVKLMKQLISINLTIGSMTKGQQASRCPVLRSASVGSLKRQSMVRLPIRGAVTAAPCLRHPLVRHRSAPTMVGGRREDGNSDIDDGGASSPTDSENDITFLCNSASSIISSNQLSPPTYLRPLPEEEDTDEKMYYGILMKNIKLWKYSQESINSSESDSSIDG</sequence>
<evidence type="ECO:0000256" key="1">
    <source>
        <dbReference type="SAM" id="MobiDB-lite"/>
    </source>
</evidence>
<evidence type="ECO:0000313" key="2">
    <source>
        <dbReference type="Proteomes" id="UP000694844"/>
    </source>
</evidence>
<evidence type="ECO:0000313" key="3">
    <source>
        <dbReference type="RefSeq" id="XP_022293443.1"/>
    </source>
</evidence>
<accession>A0A8B8AS20</accession>
<dbReference type="RefSeq" id="XP_022293443.1">
    <property type="nucleotide sequence ID" value="XM_022437735.1"/>
</dbReference>
<reference evidence="3" key="1">
    <citation type="submission" date="2025-08" db="UniProtKB">
        <authorList>
            <consortium name="RefSeq"/>
        </authorList>
    </citation>
    <scope>IDENTIFICATION</scope>
    <source>
        <tissue evidence="3">Whole sample</tissue>
    </source>
</reference>
<protein>
    <submittedName>
        <fullName evidence="3">Uncharacterized protein LOC111104032</fullName>
    </submittedName>
</protein>
<proteinExistence type="predicted"/>
<dbReference type="AlphaFoldDB" id="A0A8B8AS20"/>
<organism evidence="2 3">
    <name type="scientific">Crassostrea virginica</name>
    <name type="common">Eastern oyster</name>
    <dbReference type="NCBI Taxonomy" id="6565"/>
    <lineage>
        <taxon>Eukaryota</taxon>
        <taxon>Metazoa</taxon>
        <taxon>Spiralia</taxon>
        <taxon>Lophotrochozoa</taxon>
        <taxon>Mollusca</taxon>
        <taxon>Bivalvia</taxon>
        <taxon>Autobranchia</taxon>
        <taxon>Pteriomorphia</taxon>
        <taxon>Ostreida</taxon>
        <taxon>Ostreoidea</taxon>
        <taxon>Ostreidae</taxon>
        <taxon>Crassostrea</taxon>
    </lineage>
</organism>
<dbReference type="Proteomes" id="UP000694844">
    <property type="component" value="Chromosome 7"/>
</dbReference>
<dbReference type="OrthoDB" id="9948935at2759"/>
<dbReference type="GeneID" id="111104032"/>
<name>A0A8B8AS20_CRAVI</name>
<dbReference type="InterPro" id="IPR039499">
    <property type="entry name" value="LURA1/LRA25"/>
</dbReference>
<dbReference type="KEGG" id="cvn:111104032"/>
<feature type="region of interest" description="Disordered" evidence="1">
    <location>
        <begin position="95"/>
        <end position="123"/>
    </location>
</feature>
<keyword evidence="2" id="KW-1185">Reference proteome</keyword>